<gene>
    <name evidence="2" type="ORF">FHS07_000962</name>
</gene>
<comment type="caution">
    <text evidence="2">The sequence shown here is derived from an EMBL/GenBank/DDBJ whole genome shotgun (WGS) entry which is preliminary data.</text>
</comment>
<reference evidence="2 3" key="1">
    <citation type="submission" date="2020-08" db="EMBL/GenBank/DDBJ databases">
        <title>Genomic Encyclopedia of Type Strains, Phase III (KMG-III): the genomes of soil and plant-associated and newly described type strains.</title>
        <authorList>
            <person name="Whitman W."/>
        </authorList>
    </citation>
    <scope>NUCLEOTIDE SEQUENCE [LARGE SCALE GENOMIC DNA]</scope>
    <source>
        <strain evidence="2 3">CECT 8356</strain>
    </source>
</reference>
<dbReference type="RefSeq" id="WP_183418713.1">
    <property type="nucleotide sequence ID" value="NZ_JACHXY010000001.1"/>
</dbReference>
<organism evidence="2 3">
    <name type="scientific">Microbacterium proteolyticum</name>
    <dbReference type="NCBI Taxonomy" id="1572644"/>
    <lineage>
        <taxon>Bacteria</taxon>
        <taxon>Bacillati</taxon>
        <taxon>Actinomycetota</taxon>
        <taxon>Actinomycetes</taxon>
        <taxon>Micrococcales</taxon>
        <taxon>Microbacteriaceae</taxon>
        <taxon>Microbacterium</taxon>
    </lineage>
</organism>
<dbReference type="Pfam" id="PF04993">
    <property type="entry name" value="TfoX_N"/>
    <property type="match status" value="1"/>
</dbReference>
<dbReference type="Proteomes" id="UP000543579">
    <property type="component" value="Unassembled WGS sequence"/>
</dbReference>
<dbReference type="AlphaFoldDB" id="A0A7W5CGL0"/>
<evidence type="ECO:0000313" key="2">
    <source>
        <dbReference type="EMBL" id="MBB3157278.1"/>
    </source>
</evidence>
<accession>A0A7W5CGL0</accession>
<dbReference type="InterPro" id="IPR007076">
    <property type="entry name" value="TfoX_N"/>
</dbReference>
<evidence type="ECO:0000313" key="3">
    <source>
        <dbReference type="Proteomes" id="UP000543579"/>
    </source>
</evidence>
<dbReference type="SUPFAM" id="SSF159894">
    <property type="entry name" value="YgaC/TfoX-N like"/>
    <property type="match status" value="1"/>
</dbReference>
<evidence type="ECO:0000259" key="1">
    <source>
        <dbReference type="Pfam" id="PF04993"/>
    </source>
</evidence>
<dbReference type="Gene3D" id="3.30.1460.30">
    <property type="entry name" value="YgaC/TfoX-N like chaperone"/>
    <property type="match status" value="1"/>
</dbReference>
<protein>
    <recommendedName>
        <fullName evidence="1">TfoX N-terminal domain-containing protein</fullName>
    </recommendedName>
</protein>
<proteinExistence type="predicted"/>
<sequence>MLDSDAMARGREIFDPIAERQCALTGVDMGRMFGTEGLRIREKVFAFVVHNGSLVVKLPERRIGEIVDEGIAGPMIMRGRPLREWAEVPLDAGSDQWQSLIDEARAFVDEITP</sequence>
<name>A0A7W5CGL0_9MICO</name>
<dbReference type="EMBL" id="JACHXY010000001">
    <property type="protein sequence ID" value="MBB3157278.1"/>
    <property type="molecule type" value="Genomic_DNA"/>
</dbReference>
<feature type="domain" description="TfoX N-terminal" evidence="1">
    <location>
        <begin position="25"/>
        <end position="102"/>
    </location>
</feature>